<keyword evidence="9" id="KW-1185">Reference proteome</keyword>
<proteinExistence type="predicted"/>
<keyword evidence="1" id="KW-1003">Cell membrane</keyword>
<evidence type="ECO:0000256" key="5">
    <source>
        <dbReference type="SAM" id="MobiDB-lite"/>
    </source>
</evidence>
<dbReference type="EMBL" id="CP098401">
    <property type="protein sequence ID" value="URW76516.1"/>
    <property type="molecule type" value="Genomic_DNA"/>
</dbReference>
<organism evidence="8 9">
    <name type="scientific">Sphingomonas donggukensis</name>
    <dbReference type="NCBI Taxonomy" id="2949093"/>
    <lineage>
        <taxon>Bacteria</taxon>
        <taxon>Pseudomonadati</taxon>
        <taxon>Pseudomonadota</taxon>
        <taxon>Alphaproteobacteria</taxon>
        <taxon>Sphingomonadales</taxon>
        <taxon>Sphingomonadaceae</taxon>
        <taxon>Sphingomonas</taxon>
    </lineage>
</organism>
<sequence length="121" mass="13284">MQFLKTLLIVFTVALGVAFAFNNWDVVPVRLWGGMIVDINLPLLMLVCFLAGLVPTWLWHYAVRWRLKQRLSSSERAVQDLRTVAVAPAPIAPGLITPGDAEPVPPLAPAPAPPQIDDPRP</sequence>
<feature type="domain" description="Lipopolysaccharide assembly protein A" evidence="7">
    <location>
        <begin position="23"/>
        <end position="82"/>
    </location>
</feature>
<dbReference type="Pfam" id="PF06305">
    <property type="entry name" value="LapA_dom"/>
    <property type="match status" value="1"/>
</dbReference>
<keyword evidence="3 6" id="KW-1133">Transmembrane helix</keyword>
<reference evidence="8" key="1">
    <citation type="submission" date="2022-05" db="EMBL/GenBank/DDBJ databases">
        <title>Sphingomonas sp. strain RMG20 Genome sequencing and assembly.</title>
        <authorList>
            <person name="Kim I."/>
        </authorList>
    </citation>
    <scope>NUCLEOTIDE SEQUENCE</scope>
    <source>
        <strain evidence="8">RMG20</strain>
    </source>
</reference>
<evidence type="ECO:0000256" key="6">
    <source>
        <dbReference type="SAM" id="Phobius"/>
    </source>
</evidence>
<evidence type="ECO:0000256" key="2">
    <source>
        <dbReference type="ARBA" id="ARBA00022692"/>
    </source>
</evidence>
<evidence type="ECO:0000256" key="1">
    <source>
        <dbReference type="ARBA" id="ARBA00022475"/>
    </source>
</evidence>
<dbReference type="Proteomes" id="UP001055580">
    <property type="component" value="Chromosome"/>
</dbReference>
<dbReference type="InterPro" id="IPR010445">
    <property type="entry name" value="LapA_dom"/>
</dbReference>
<feature type="compositionally biased region" description="Pro residues" evidence="5">
    <location>
        <begin position="103"/>
        <end position="121"/>
    </location>
</feature>
<evidence type="ECO:0000313" key="8">
    <source>
        <dbReference type="EMBL" id="URW76516.1"/>
    </source>
</evidence>
<evidence type="ECO:0000259" key="7">
    <source>
        <dbReference type="Pfam" id="PF06305"/>
    </source>
</evidence>
<gene>
    <name evidence="8" type="ORF">M9980_04680</name>
</gene>
<evidence type="ECO:0000313" key="9">
    <source>
        <dbReference type="Proteomes" id="UP001055580"/>
    </source>
</evidence>
<accession>A0ABY4TXY2</accession>
<evidence type="ECO:0000256" key="3">
    <source>
        <dbReference type="ARBA" id="ARBA00022989"/>
    </source>
</evidence>
<protein>
    <submittedName>
        <fullName evidence="8">LapA family protein</fullName>
    </submittedName>
</protein>
<dbReference type="RefSeq" id="WP_250753917.1">
    <property type="nucleotide sequence ID" value="NZ_CP098401.1"/>
</dbReference>
<feature type="transmembrane region" description="Helical" evidence="6">
    <location>
        <begin position="44"/>
        <end position="63"/>
    </location>
</feature>
<keyword evidence="4 6" id="KW-0472">Membrane</keyword>
<keyword evidence="2 6" id="KW-0812">Transmembrane</keyword>
<feature type="region of interest" description="Disordered" evidence="5">
    <location>
        <begin position="96"/>
        <end position="121"/>
    </location>
</feature>
<evidence type="ECO:0000256" key="4">
    <source>
        <dbReference type="ARBA" id="ARBA00023136"/>
    </source>
</evidence>
<name>A0ABY4TXY2_9SPHN</name>